<dbReference type="InterPro" id="IPR057326">
    <property type="entry name" value="KR_dom"/>
</dbReference>
<evidence type="ECO:0000256" key="2">
    <source>
        <dbReference type="ARBA" id="ARBA00023002"/>
    </source>
</evidence>
<dbReference type="PANTHER" id="PTHR44196">
    <property type="entry name" value="DEHYDROGENASE/REDUCTASE SDR FAMILY MEMBER 7B"/>
    <property type="match status" value="1"/>
</dbReference>
<sequence length="330" mass="35377">MKHDFDFSNKTVVITGASSGVGKAIALELARYGARLVLAARRKEALEELALECEQLGTEALAVPTDMNAITEIRALAAKAVEFGGSIDAWINNAGVLAAGPVEDVPAEVNEQVIKTNLTGYIHAAHTIIPYFKNQEHGILINNISVGGWFPTPYSAAYTASKFGLCGFSQALKGELHGWDNIHVCDLYPAFLDTPGMQHSANYTGKELKPVPPVYSPQKVAEAVAELIDCPQPQKTVGLTAKLLRLAFLVFPTISRTATVFVIRRYLKRAKAIEYTSGNVLEPVLYGTSAEGGWQKKTGSSSSSVRKGIVVAAAAGLLIGLLLSRSRQHS</sequence>
<protein>
    <submittedName>
        <fullName evidence="5">SDR family oxidoreductase</fullName>
    </submittedName>
</protein>
<reference evidence="5" key="1">
    <citation type="submission" date="2022-01" db="EMBL/GenBank/DDBJ databases">
        <authorList>
            <person name="Jo J.-H."/>
            <person name="Im W.-T."/>
        </authorList>
    </citation>
    <scope>NUCLEOTIDE SEQUENCE</scope>
    <source>
        <strain evidence="5">NA20</strain>
    </source>
</reference>
<dbReference type="Gene3D" id="3.40.50.720">
    <property type="entry name" value="NAD(P)-binding Rossmann-like Domain"/>
    <property type="match status" value="1"/>
</dbReference>
<keyword evidence="2" id="KW-0560">Oxidoreductase</keyword>
<evidence type="ECO:0000259" key="4">
    <source>
        <dbReference type="SMART" id="SM00822"/>
    </source>
</evidence>
<feature type="domain" description="Ketoreductase" evidence="4">
    <location>
        <begin position="10"/>
        <end position="149"/>
    </location>
</feature>
<dbReference type="SMART" id="SM00822">
    <property type="entry name" value="PKS_KR"/>
    <property type="match status" value="1"/>
</dbReference>
<dbReference type="PRINTS" id="PR00080">
    <property type="entry name" value="SDRFAMILY"/>
</dbReference>
<dbReference type="SUPFAM" id="SSF51735">
    <property type="entry name" value="NAD(P)-binding Rossmann-fold domains"/>
    <property type="match status" value="1"/>
</dbReference>
<evidence type="ECO:0000256" key="3">
    <source>
        <dbReference type="RuleBase" id="RU000363"/>
    </source>
</evidence>
<organism evidence="5 6">
    <name type="scientific">Terrimonas ginsenosidimutans</name>
    <dbReference type="NCBI Taxonomy" id="2908004"/>
    <lineage>
        <taxon>Bacteria</taxon>
        <taxon>Pseudomonadati</taxon>
        <taxon>Bacteroidota</taxon>
        <taxon>Chitinophagia</taxon>
        <taxon>Chitinophagales</taxon>
        <taxon>Chitinophagaceae</taxon>
        <taxon>Terrimonas</taxon>
    </lineage>
</organism>
<comment type="caution">
    <text evidence="5">The sequence shown here is derived from an EMBL/GenBank/DDBJ whole genome shotgun (WGS) entry which is preliminary data.</text>
</comment>
<dbReference type="InterPro" id="IPR002347">
    <property type="entry name" value="SDR_fam"/>
</dbReference>
<dbReference type="EMBL" id="JAKLTR010000002">
    <property type="protein sequence ID" value="MCG2613355.1"/>
    <property type="molecule type" value="Genomic_DNA"/>
</dbReference>
<proteinExistence type="inferred from homology"/>
<dbReference type="Pfam" id="PF00106">
    <property type="entry name" value="adh_short"/>
    <property type="match status" value="1"/>
</dbReference>
<dbReference type="RefSeq" id="WP_237868584.1">
    <property type="nucleotide sequence ID" value="NZ_JAKLTR010000002.1"/>
</dbReference>
<name>A0ABS9KM04_9BACT</name>
<evidence type="ECO:0000313" key="5">
    <source>
        <dbReference type="EMBL" id="MCG2613355.1"/>
    </source>
</evidence>
<keyword evidence="6" id="KW-1185">Reference proteome</keyword>
<dbReference type="PRINTS" id="PR00081">
    <property type="entry name" value="GDHRDH"/>
</dbReference>
<dbReference type="PANTHER" id="PTHR44196:SF1">
    <property type="entry name" value="DEHYDROGENASE_REDUCTASE SDR FAMILY MEMBER 7B"/>
    <property type="match status" value="1"/>
</dbReference>
<accession>A0ABS9KM04</accession>
<comment type="similarity">
    <text evidence="1 3">Belongs to the short-chain dehydrogenases/reductases (SDR) family.</text>
</comment>
<dbReference type="NCBIfam" id="NF004792">
    <property type="entry name" value="PRK06139.1"/>
    <property type="match status" value="1"/>
</dbReference>
<dbReference type="InterPro" id="IPR036291">
    <property type="entry name" value="NAD(P)-bd_dom_sf"/>
</dbReference>
<gene>
    <name evidence="5" type="ORF">LZZ85_03650</name>
</gene>
<evidence type="ECO:0000313" key="6">
    <source>
        <dbReference type="Proteomes" id="UP001165367"/>
    </source>
</evidence>
<evidence type="ECO:0000256" key="1">
    <source>
        <dbReference type="ARBA" id="ARBA00006484"/>
    </source>
</evidence>
<dbReference type="Proteomes" id="UP001165367">
    <property type="component" value="Unassembled WGS sequence"/>
</dbReference>